<evidence type="ECO:0000256" key="9">
    <source>
        <dbReference type="ARBA" id="ARBA00049893"/>
    </source>
</evidence>
<evidence type="ECO:0000313" key="11">
    <source>
        <dbReference type="EMBL" id="CAB4571220.1"/>
    </source>
</evidence>
<dbReference type="EMBL" id="CAEZTK010000058">
    <property type="protein sequence ID" value="CAB4571220.1"/>
    <property type="molecule type" value="Genomic_DNA"/>
</dbReference>
<keyword evidence="5" id="KW-0378">Hydrolase</keyword>
<evidence type="ECO:0000256" key="4">
    <source>
        <dbReference type="ARBA" id="ARBA00022723"/>
    </source>
</evidence>
<dbReference type="Gene3D" id="3.60.140.10">
    <property type="entry name" value="CNF1/YfiH-like putative cysteine hydrolases"/>
    <property type="match status" value="1"/>
</dbReference>
<dbReference type="InterPro" id="IPR038371">
    <property type="entry name" value="Cu_polyphenol_OxRdtase_sf"/>
</dbReference>
<dbReference type="Pfam" id="PF02578">
    <property type="entry name" value="Cu-oxidase_4"/>
    <property type="match status" value="1"/>
</dbReference>
<comment type="catalytic activity">
    <reaction evidence="9">
        <text>S-methyl-5'-thioadenosine + phosphate = 5-(methylsulfanyl)-alpha-D-ribose 1-phosphate + adenine</text>
        <dbReference type="Rhea" id="RHEA:11852"/>
        <dbReference type="ChEBI" id="CHEBI:16708"/>
        <dbReference type="ChEBI" id="CHEBI:17509"/>
        <dbReference type="ChEBI" id="CHEBI:43474"/>
        <dbReference type="ChEBI" id="CHEBI:58533"/>
        <dbReference type="EC" id="2.4.2.28"/>
    </reaction>
    <physiologicalReaction direction="left-to-right" evidence="9">
        <dbReference type="Rhea" id="RHEA:11853"/>
    </physiologicalReaction>
</comment>
<proteinExistence type="inferred from homology"/>
<protein>
    <submittedName>
        <fullName evidence="11">Unannotated protein</fullName>
    </submittedName>
</protein>
<accession>A0A6J6E3X6</accession>
<keyword evidence="3" id="KW-0808">Transferase</keyword>
<evidence type="ECO:0000256" key="5">
    <source>
        <dbReference type="ARBA" id="ARBA00022801"/>
    </source>
</evidence>
<dbReference type="SUPFAM" id="SSF89550">
    <property type="entry name" value="PHP domain-like"/>
    <property type="match status" value="1"/>
</dbReference>
<dbReference type="InterPro" id="IPR003730">
    <property type="entry name" value="Cu_polyphenol_OxRdtase"/>
</dbReference>
<feature type="domain" description="Polymerase/histidinol phosphatase N-terminal" evidence="10">
    <location>
        <begin position="5"/>
        <end position="72"/>
    </location>
</feature>
<evidence type="ECO:0000256" key="2">
    <source>
        <dbReference type="ARBA" id="ARBA00007353"/>
    </source>
</evidence>
<evidence type="ECO:0000256" key="6">
    <source>
        <dbReference type="ARBA" id="ARBA00022833"/>
    </source>
</evidence>
<dbReference type="GO" id="GO:0005507">
    <property type="term" value="F:copper ion binding"/>
    <property type="evidence" value="ECO:0007669"/>
    <property type="project" value="TreeGrafter"/>
</dbReference>
<dbReference type="InterPro" id="IPR016195">
    <property type="entry name" value="Pol/histidinol_Pase-like"/>
</dbReference>
<keyword evidence="4" id="KW-0479">Metal-binding</keyword>
<dbReference type="SUPFAM" id="SSF64438">
    <property type="entry name" value="CNF1/YfiH-like putative cysteine hydrolases"/>
    <property type="match status" value="1"/>
</dbReference>
<dbReference type="PANTHER" id="PTHR30616:SF2">
    <property type="entry name" value="PURINE NUCLEOSIDE PHOSPHORYLASE LACC1"/>
    <property type="match status" value="1"/>
</dbReference>
<dbReference type="NCBIfam" id="TIGR00726">
    <property type="entry name" value="peptidoglycan editing factor PgeF"/>
    <property type="match status" value="1"/>
</dbReference>
<reference evidence="11" key="1">
    <citation type="submission" date="2020-05" db="EMBL/GenBank/DDBJ databases">
        <authorList>
            <person name="Chiriac C."/>
            <person name="Salcher M."/>
            <person name="Ghai R."/>
            <person name="Kavagutti S V."/>
        </authorList>
    </citation>
    <scope>NUCLEOTIDE SEQUENCE</scope>
</reference>
<evidence type="ECO:0000256" key="8">
    <source>
        <dbReference type="ARBA" id="ARBA00048968"/>
    </source>
</evidence>
<dbReference type="PANTHER" id="PTHR30616">
    <property type="entry name" value="UNCHARACTERIZED PROTEIN YFIH"/>
    <property type="match status" value="1"/>
</dbReference>
<dbReference type="InterPro" id="IPR003141">
    <property type="entry name" value="Pol/His_phosphatase_N"/>
</dbReference>
<comment type="catalytic activity">
    <reaction evidence="7">
        <text>adenosine + H2O + H(+) = inosine + NH4(+)</text>
        <dbReference type="Rhea" id="RHEA:24408"/>
        <dbReference type="ChEBI" id="CHEBI:15377"/>
        <dbReference type="ChEBI" id="CHEBI:15378"/>
        <dbReference type="ChEBI" id="CHEBI:16335"/>
        <dbReference type="ChEBI" id="CHEBI:17596"/>
        <dbReference type="ChEBI" id="CHEBI:28938"/>
        <dbReference type="EC" id="3.5.4.4"/>
    </reaction>
    <physiologicalReaction direction="left-to-right" evidence="7">
        <dbReference type="Rhea" id="RHEA:24409"/>
    </physiologicalReaction>
</comment>
<evidence type="ECO:0000259" key="10">
    <source>
        <dbReference type="SMART" id="SM00481"/>
    </source>
</evidence>
<gene>
    <name evidence="11" type="ORF">UFOPK1643_00787</name>
</gene>
<evidence type="ECO:0000256" key="1">
    <source>
        <dbReference type="ARBA" id="ARBA00000553"/>
    </source>
</evidence>
<dbReference type="GO" id="GO:0016787">
    <property type="term" value="F:hydrolase activity"/>
    <property type="evidence" value="ECO:0007669"/>
    <property type="project" value="UniProtKB-KW"/>
</dbReference>
<dbReference type="AlphaFoldDB" id="A0A6J6E3X6"/>
<dbReference type="Gene3D" id="3.20.20.140">
    <property type="entry name" value="Metal-dependent hydrolases"/>
    <property type="match status" value="1"/>
</dbReference>
<dbReference type="CDD" id="cd16833">
    <property type="entry name" value="YfiH"/>
    <property type="match status" value="1"/>
</dbReference>
<comment type="catalytic activity">
    <reaction evidence="1">
        <text>inosine + phosphate = alpha-D-ribose 1-phosphate + hypoxanthine</text>
        <dbReference type="Rhea" id="RHEA:27646"/>
        <dbReference type="ChEBI" id="CHEBI:17368"/>
        <dbReference type="ChEBI" id="CHEBI:17596"/>
        <dbReference type="ChEBI" id="CHEBI:43474"/>
        <dbReference type="ChEBI" id="CHEBI:57720"/>
        <dbReference type="EC" id="2.4.2.1"/>
    </reaction>
    <physiologicalReaction direction="left-to-right" evidence="1">
        <dbReference type="Rhea" id="RHEA:27647"/>
    </physiologicalReaction>
</comment>
<name>A0A6J6E3X6_9ZZZZ</name>
<dbReference type="SMART" id="SM00481">
    <property type="entry name" value="POLIIIAc"/>
    <property type="match status" value="1"/>
</dbReference>
<comment type="catalytic activity">
    <reaction evidence="8">
        <text>adenosine + phosphate = alpha-D-ribose 1-phosphate + adenine</text>
        <dbReference type="Rhea" id="RHEA:27642"/>
        <dbReference type="ChEBI" id="CHEBI:16335"/>
        <dbReference type="ChEBI" id="CHEBI:16708"/>
        <dbReference type="ChEBI" id="CHEBI:43474"/>
        <dbReference type="ChEBI" id="CHEBI:57720"/>
        <dbReference type="EC" id="2.4.2.1"/>
    </reaction>
    <physiologicalReaction direction="left-to-right" evidence="8">
        <dbReference type="Rhea" id="RHEA:27643"/>
    </physiologicalReaction>
</comment>
<organism evidence="11">
    <name type="scientific">freshwater metagenome</name>
    <dbReference type="NCBI Taxonomy" id="449393"/>
    <lineage>
        <taxon>unclassified sequences</taxon>
        <taxon>metagenomes</taxon>
        <taxon>ecological metagenomes</taxon>
    </lineage>
</organism>
<dbReference type="GO" id="GO:0017061">
    <property type="term" value="F:S-methyl-5-thioadenosine phosphorylase activity"/>
    <property type="evidence" value="ECO:0007669"/>
    <property type="project" value="UniProtKB-EC"/>
</dbReference>
<comment type="similarity">
    <text evidence="2">Belongs to the purine nucleoside phosphorylase YfiH/LACC1 family.</text>
</comment>
<evidence type="ECO:0000256" key="3">
    <source>
        <dbReference type="ARBA" id="ARBA00022679"/>
    </source>
</evidence>
<sequence>MTDFTHLHVHSYYSLMDGLNSPAELMQAAKDLGHTSIAITDHGTLSSHREMQIAAVEQGLKPILGLEAYISPTDRFDKSSKTDKTVQAYNHIILLAKDEDGLKNLNRLSEIAWTEGYYHKPRIDKEILAEYKEGIIALSYLFTDRTGGFSSGSFDSLNFGTHVGDDPASVKANRSTLMNTQFMNQVHGSTVVVVSQLSQIDPTCDALVTTNPDISLAVMVADCIPLLLVSNSVVGAVHVGRAGLVNRIAIKTLDVMRQNGAKDIHAVMGPSICGKCYEVPIALQEEVTAVHPSSYSTTRHSTPALDLQAGLVAELLAENVSFEASTVCTMENSSYFSHRRDNPTGRFAGVVKI</sequence>
<dbReference type="InterPro" id="IPR011324">
    <property type="entry name" value="Cytotoxic_necrot_fac-like_cat"/>
</dbReference>
<keyword evidence="6" id="KW-0862">Zinc</keyword>
<evidence type="ECO:0000256" key="7">
    <source>
        <dbReference type="ARBA" id="ARBA00047989"/>
    </source>
</evidence>